<dbReference type="SUPFAM" id="SSF48726">
    <property type="entry name" value="Immunoglobulin"/>
    <property type="match status" value="1"/>
</dbReference>
<organism evidence="6 7">
    <name type="scientific">Sinocyclocheilus rhinocerous</name>
    <dbReference type="NCBI Taxonomy" id="307959"/>
    <lineage>
        <taxon>Eukaryota</taxon>
        <taxon>Metazoa</taxon>
        <taxon>Chordata</taxon>
        <taxon>Craniata</taxon>
        <taxon>Vertebrata</taxon>
        <taxon>Euteleostomi</taxon>
        <taxon>Actinopterygii</taxon>
        <taxon>Neopterygii</taxon>
        <taxon>Teleostei</taxon>
        <taxon>Ostariophysi</taxon>
        <taxon>Cypriniformes</taxon>
        <taxon>Cyprinidae</taxon>
        <taxon>Cyprininae</taxon>
        <taxon>Sinocyclocheilus</taxon>
    </lineage>
</organism>
<dbReference type="PANTHER" id="PTHR10075:SF100">
    <property type="entry name" value="FASCICLIN-2"/>
    <property type="match status" value="1"/>
</dbReference>
<accession>A0A673IPA2</accession>
<evidence type="ECO:0000313" key="6">
    <source>
        <dbReference type="Ensembl" id="ENSSRHP00000039365.1"/>
    </source>
</evidence>
<comment type="similarity">
    <text evidence="1">Belongs to the immunoglobulin superfamily. DCC family.</text>
</comment>
<evidence type="ECO:0000256" key="3">
    <source>
        <dbReference type="ARBA" id="ARBA00023157"/>
    </source>
</evidence>
<dbReference type="InterPro" id="IPR036179">
    <property type="entry name" value="Ig-like_dom_sf"/>
</dbReference>
<dbReference type="FunFam" id="2.60.40.10:FF:000189">
    <property type="entry name" value="Neogenin isoform 3"/>
    <property type="match status" value="1"/>
</dbReference>
<dbReference type="PANTHER" id="PTHR10075">
    <property type="entry name" value="BASIGIN RELATED"/>
    <property type="match status" value="1"/>
</dbReference>
<dbReference type="AlphaFoldDB" id="A0A673IPA2"/>
<reference evidence="6" key="1">
    <citation type="submission" date="2025-08" db="UniProtKB">
        <authorList>
            <consortium name="Ensembl"/>
        </authorList>
    </citation>
    <scope>IDENTIFICATION</scope>
</reference>
<feature type="domain" description="Ig-like" evidence="5">
    <location>
        <begin position="6"/>
        <end position="110"/>
    </location>
</feature>
<evidence type="ECO:0000256" key="4">
    <source>
        <dbReference type="ARBA" id="ARBA00023319"/>
    </source>
</evidence>
<keyword evidence="2" id="KW-0677">Repeat</keyword>
<dbReference type="GO" id="GO:0070593">
    <property type="term" value="P:dendrite self-avoidance"/>
    <property type="evidence" value="ECO:0007669"/>
    <property type="project" value="TreeGrafter"/>
</dbReference>
<dbReference type="GO" id="GO:0007411">
    <property type="term" value="P:axon guidance"/>
    <property type="evidence" value="ECO:0007669"/>
    <property type="project" value="TreeGrafter"/>
</dbReference>
<keyword evidence="4" id="KW-0393">Immunoglobulin domain</keyword>
<dbReference type="GO" id="GO:0098632">
    <property type="term" value="F:cell-cell adhesion mediator activity"/>
    <property type="evidence" value="ECO:0007669"/>
    <property type="project" value="TreeGrafter"/>
</dbReference>
<dbReference type="InterPro" id="IPR013783">
    <property type="entry name" value="Ig-like_fold"/>
</dbReference>
<evidence type="ECO:0000256" key="1">
    <source>
        <dbReference type="ARBA" id="ARBA00009588"/>
    </source>
</evidence>
<evidence type="ECO:0000313" key="7">
    <source>
        <dbReference type="Proteomes" id="UP000472270"/>
    </source>
</evidence>
<evidence type="ECO:0000256" key="2">
    <source>
        <dbReference type="ARBA" id="ARBA00022737"/>
    </source>
</evidence>
<dbReference type="Ensembl" id="ENSSRHT00000040482.1">
    <property type="protein sequence ID" value="ENSSRHP00000039365.1"/>
    <property type="gene ID" value="ENSSRHG00000020041.1"/>
</dbReference>
<dbReference type="Proteomes" id="UP000472270">
    <property type="component" value="Unassembled WGS sequence"/>
</dbReference>
<dbReference type="SMART" id="SM00409">
    <property type="entry name" value="IG"/>
    <property type="match status" value="1"/>
</dbReference>
<keyword evidence="7" id="KW-1185">Reference proteome</keyword>
<dbReference type="InterPro" id="IPR003598">
    <property type="entry name" value="Ig_sub2"/>
</dbReference>
<protein>
    <recommendedName>
        <fullName evidence="5">Ig-like domain-containing protein</fullName>
    </recommendedName>
</protein>
<dbReference type="InterPro" id="IPR003599">
    <property type="entry name" value="Ig_sub"/>
</dbReference>
<dbReference type="InterPro" id="IPR007110">
    <property type="entry name" value="Ig-like_dom"/>
</dbReference>
<dbReference type="Gene3D" id="2.60.40.10">
    <property type="entry name" value="Immunoglobulins"/>
    <property type="match status" value="1"/>
</dbReference>
<dbReference type="GO" id="GO:0030424">
    <property type="term" value="C:axon"/>
    <property type="evidence" value="ECO:0007669"/>
    <property type="project" value="TreeGrafter"/>
</dbReference>
<dbReference type="SMART" id="SM00408">
    <property type="entry name" value="IGc2"/>
    <property type="match status" value="1"/>
</dbReference>
<keyword evidence="3" id="KW-1015">Disulfide bond</keyword>
<dbReference type="GO" id="GO:0005886">
    <property type="term" value="C:plasma membrane"/>
    <property type="evidence" value="ECO:0007669"/>
    <property type="project" value="TreeGrafter"/>
</dbReference>
<sequence length="129" mass="14101">FYAIKPVFNSLLSSSAGVFSFSELSFTVEPKDVAASHGERVILDCQAQGESPVGVRWRKNGLQLHESGRLRVLSNGSLCISSSAQSDEGFYQCLAQNRYGAVLSQRSRLTISSRILTKTCTTSPKPKEK</sequence>
<dbReference type="GO" id="GO:0007156">
    <property type="term" value="P:homophilic cell adhesion via plasma membrane adhesion molecules"/>
    <property type="evidence" value="ECO:0007669"/>
    <property type="project" value="TreeGrafter"/>
</dbReference>
<dbReference type="InterPro" id="IPR013098">
    <property type="entry name" value="Ig_I-set"/>
</dbReference>
<name>A0A673IPA2_9TELE</name>
<proteinExistence type="inferred from homology"/>
<dbReference type="Pfam" id="PF07679">
    <property type="entry name" value="I-set"/>
    <property type="match status" value="1"/>
</dbReference>
<evidence type="ECO:0000259" key="5">
    <source>
        <dbReference type="PROSITE" id="PS50835"/>
    </source>
</evidence>
<dbReference type="PROSITE" id="PS50835">
    <property type="entry name" value="IG_LIKE"/>
    <property type="match status" value="1"/>
</dbReference>
<reference evidence="6" key="2">
    <citation type="submission" date="2025-09" db="UniProtKB">
        <authorList>
            <consortium name="Ensembl"/>
        </authorList>
    </citation>
    <scope>IDENTIFICATION</scope>
</reference>